<dbReference type="SUPFAM" id="SSF53613">
    <property type="entry name" value="Ribokinase-like"/>
    <property type="match status" value="1"/>
</dbReference>
<evidence type="ECO:0000313" key="2">
    <source>
        <dbReference type="Proteomes" id="UP001309876"/>
    </source>
</evidence>
<accession>A0AAN7T387</accession>
<gene>
    <name evidence="1" type="ORF">LTR05_004284</name>
</gene>
<comment type="caution">
    <text evidence="1">The sequence shown here is derived from an EMBL/GenBank/DDBJ whole genome shotgun (WGS) entry which is preliminary data.</text>
</comment>
<organism evidence="1 2">
    <name type="scientific">Lithohypha guttulata</name>
    <dbReference type="NCBI Taxonomy" id="1690604"/>
    <lineage>
        <taxon>Eukaryota</taxon>
        <taxon>Fungi</taxon>
        <taxon>Dikarya</taxon>
        <taxon>Ascomycota</taxon>
        <taxon>Pezizomycotina</taxon>
        <taxon>Eurotiomycetes</taxon>
        <taxon>Chaetothyriomycetidae</taxon>
        <taxon>Chaetothyriales</taxon>
        <taxon>Trichomeriaceae</taxon>
        <taxon>Lithohypha</taxon>
    </lineage>
</organism>
<dbReference type="PANTHER" id="PTHR42774:SF3">
    <property type="entry name" value="KETOHEXOKINASE"/>
    <property type="match status" value="1"/>
</dbReference>
<dbReference type="Gene3D" id="3.40.1190.20">
    <property type="match status" value="1"/>
</dbReference>
<dbReference type="PANTHER" id="PTHR42774">
    <property type="entry name" value="PHOSPHOTRANSFERASE SYSTEM TRANSPORT PROTEIN"/>
    <property type="match status" value="1"/>
</dbReference>
<evidence type="ECO:0000313" key="1">
    <source>
        <dbReference type="EMBL" id="KAK5087113.1"/>
    </source>
</evidence>
<dbReference type="Proteomes" id="UP001309876">
    <property type="component" value="Unassembled WGS sequence"/>
</dbReference>
<dbReference type="AlphaFoldDB" id="A0AAN7T387"/>
<reference evidence="1 2" key="1">
    <citation type="submission" date="2023-08" db="EMBL/GenBank/DDBJ databases">
        <title>Black Yeasts Isolated from many extreme environments.</title>
        <authorList>
            <person name="Coleine C."/>
            <person name="Stajich J.E."/>
            <person name="Selbmann L."/>
        </authorList>
    </citation>
    <scope>NUCLEOTIDE SEQUENCE [LARGE SCALE GENOMIC DNA]</scope>
    <source>
        <strain evidence="1 2">CCFEE 5910</strain>
    </source>
</reference>
<protein>
    <submittedName>
        <fullName evidence="1">Uncharacterized protein</fullName>
    </submittedName>
</protein>
<name>A0AAN7T387_9EURO</name>
<sequence length="192" mass="21770">MTAEEFDAIAATLVQSAMEDDQDQIWFHFEGRIPQTTLTCIQGLRQRYTHANPKPKLRVSVEIEKPRREGLQDLVYEADVVFYSRGWAEAEGHPSAMACLESQVKVIADADSTRPEKYDDEYERTLVCTWGDKGAAALRYTCQQGILFGFMHPWSLQQKLAFAIELAGWKVVQVGFAGLGRRMRSTFQNCKG</sequence>
<dbReference type="InterPro" id="IPR029056">
    <property type="entry name" value="Ribokinase-like"/>
</dbReference>
<keyword evidence="2" id="KW-1185">Reference proteome</keyword>
<dbReference type="InterPro" id="IPR052562">
    <property type="entry name" value="Ketohexokinase-related"/>
</dbReference>
<proteinExistence type="predicted"/>
<dbReference type="EMBL" id="JAVRRJ010000003">
    <property type="protein sequence ID" value="KAK5087113.1"/>
    <property type="molecule type" value="Genomic_DNA"/>
</dbReference>